<dbReference type="eggNOG" id="COG3222">
    <property type="taxonomic scope" value="Bacteria"/>
</dbReference>
<reference evidence="1 2" key="2">
    <citation type="journal article" date="2012" name="Int. J. Syst. Evol. Microbiol.">
        <title>Magnetococcus marinus gen. nov., sp. nov., a marine, magnetotactic bacterium that represents a novel lineage (Magnetococcaceae fam. nov.; Magnetococcales ord. nov.) at the base of the Alphaproteobacteria.</title>
        <authorList>
            <person name="Bazylinski D.A."/>
            <person name="Williams T.J."/>
            <person name="Lefevre C.T."/>
            <person name="Berg R.J."/>
            <person name="Zhang C.L."/>
            <person name="Bowser S.S."/>
            <person name="Dean A.J."/>
            <person name="Beveridge T.J."/>
        </authorList>
    </citation>
    <scope>NUCLEOTIDE SEQUENCE [LARGE SCALE GENOMIC DNA]</scope>
    <source>
        <strain evidence="2">ATCC BAA-1437 / JCM 17883 / MC-1</strain>
    </source>
</reference>
<name>A0L7I7_MAGMM</name>
<dbReference type="Pfam" id="PF09837">
    <property type="entry name" value="DUF2064"/>
    <property type="match status" value="1"/>
</dbReference>
<dbReference type="STRING" id="156889.Mmc1_1419"/>
<dbReference type="AlphaFoldDB" id="A0L7I7"/>
<evidence type="ECO:0000313" key="1">
    <source>
        <dbReference type="EMBL" id="ABK43930.1"/>
    </source>
</evidence>
<dbReference type="SUPFAM" id="SSF53448">
    <property type="entry name" value="Nucleotide-diphospho-sugar transferases"/>
    <property type="match status" value="1"/>
</dbReference>
<dbReference type="InterPro" id="IPR029044">
    <property type="entry name" value="Nucleotide-diphossugar_trans"/>
</dbReference>
<dbReference type="EMBL" id="CP000471">
    <property type="protein sequence ID" value="ABK43930.1"/>
    <property type="molecule type" value="Genomic_DNA"/>
</dbReference>
<dbReference type="RefSeq" id="WP_011713083.1">
    <property type="nucleotide sequence ID" value="NC_008576.1"/>
</dbReference>
<organism evidence="1 2">
    <name type="scientific">Magnetococcus marinus (strain ATCC BAA-1437 / JCM 17883 / MC-1)</name>
    <dbReference type="NCBI Taxonomy" id="156889"/>
    <lineage>
        <taxon>Bacteria</taxon>
        <taxon>Pseudomonadati</taxon>
        <taxon>Pseudomonadota</taxon>
        <taxon>Magnetococcia</taxon>
        <taxon>Magnetococcales</taxon>
        <taxon>Magnetococcaceae</taxon>
        <taxon>Magnetococcus</taxon>
    </lineage>
</organism>
<dbReference type="HOGENOM" id="CLU_075662_2_0_5"/>
<dbReference type="Proteomes" id="UP000002586">
    <property type="component" value="Chromosome"/>
</dbReference>
<proteinExistence type="predicted"/>
<dbReference type="NCBIfam" id="TIGR04282">
    <property type="entry name" value="glyco_like_cofC"/>
    <property type="match status" value="1"/>
</dbReference>
<dbReference type="PANTHER" id="PTHR36529">
    <property type="entry name" value="SLL1095 PROTEIN"/>
    <property type="match status" value="1"/>
</dbReference>
<reference evidence="2" key="1">
    <citation type="journal article" date="2009" name="Appl. Environ. Microbiol.">
        <title>Complete genome sequence of the chemolithoautotrophic marine magnetotactic coccus strain MC-1.</title>
        <authorList>
            <person name="Schubbe S."/>
            <person name="Williams T.J."/>
            <person name="Xie G."/>
            <person name="Kiss H.E."/>
            <person name="Brettin T.S."/>
            <person name="Martinez D."/>
            <person name="Ross C.A."/>
            <person name="Schuler D."/>
            <person name="Cox B.L."/>
            <person name="Nealson K.H."/>
            <person name="Bazylinski D.A."/>
        </authorList>
    </citation>
    <scope>NUCLEOTIDE SEQUENCE [LARGE SCALE GENOMIC DNA]</scope>
    <source>
        <strain evidence="2">ATCC BAA-1437 / JCM 17883 / MC-1</strain>
    </source>
</reference>
<dbReference type="Gene3D" id="3.90.550.10">
    <property type="entry name" value="Spore Coat Polysaccharide Biosynthesis Protein SpsA, Chain A"/>
    <property type="match status" value="1"/>
</dbReference>
<accession>A0L7I7</accession>
<dbReference type="InterPro" id="IPR018641">
    <property type="entry name" value="Trfase_1_rSAM/seldom-assoc"/>
</dbReference>
<dbReference type="KEGG" id="mgm:Mmc1_1419"/>
<keyword evidence="2" id="KW-1185">Reference proteome</keyword>
<protein>
    <recommendedName>
        <fullName evidence="3">Glycosyltransferase</fullName>
    </recommendedName>
</protein>
<sequence>MNLAVLARVPQLGRVKTRLAAELGQQAALEAYGQLLAHVAQQLRHWPGAVTLWSTPCLEHPLFDQFFPSCGRRLQPQGDLGVRLAHVAAWGVQQGDGVLLLGADGASVTPELLHQAAQALAEVDVVMAPAEDGGYILLGMKQVHSILFQGIDWGSPRVAQQTRQAASEAGLTLWQSAVQWDVDTREDWLRFLRMTSG</sequence>
<evidence type="ECO:0008006" key="3">
    <source>
        <dbReference type="Google" id="ProtNLM"/>
    </source>
</evidence>
<dbReference type="PANTHER" id="PTHR36529:SF1">
    <property type="entry name" value="GLYCOSYLTRANSFERASE"/>
    <property type="match status" value="1"/>
</dbReference>
<evidence type="ECO:0000313" key="2">
    <source>
        <dbReference type="Proteomes" id="UP000002586"/>
    </source>
</evidence>
<gene>
    <name evidence="1" type="ordered locus">Mmc1_1419</name>
</gene>